<gene>
    <name evidence="1" type="ORF">J4709_29245</name>
</gene>
<dbReference type="EMBL" id="JAGEPF010000018">
    <property type="protein sequence ID" value="MBO2461662.1"/>
    <property type="molecule type" value="Genomic_DNA"/>
</dbReference>
<accession>A0ABS3RY31</accession>
<dbReference type="Proteomes" id="UP000680206">
    <property type="component" value="Unassembled WGS sequence"/>
</dbReference>
<sequence length="371" mass="39470">MAEYRYHLYDLASGVRIDTLPLEQVTYSREMRGVGSLRGQLPMYGDGLTAARVLQATIPDHTKIFVERDNALVWGGRLVPPRSYDSASGMLSVTAEETIGAFASRYLPTLSFLGADQFDIARALLSTPQADSGGNMGVGATAGLSGVLRDRNYNAADQTVVLTALTELSEVENGFEFATQTVWSGGAPAETVLLGYPRLGRAGADSGLVLEYDAFGGGGNIVSYTWDDGPGLFTRSWASTETDEGVQLTASATNSALLGQGYPLLEQSQQFDGITNLATLQAHANALSAFAGGHHVTAKVTVMAQPGVEVGDWQLGDEALVRISDWRFPPDPGAGTPGYAGYMRIMEVQVTPGAEGDEQYDFTMGDMLESL</sequence>
<evidence type="ECO:0000313" key="2">
    <source>
        <dbReference type="Proteomes" id="UP000680206"/>
    </source>
</evidence>
<protein>
    <recommendedName>
        <fullName evidence="3">Minor tail protein</fullName>
    </recommendedName>
</protein>
<keyword evidence="2" id="KW-1185">Reference proteome</keyword>
<reference evidence="1 2" key="1">
    <citation type="submission" date="2021-03" db="EMBL/GenBank/DDBJ databases">
        <title>Actinomadura violae sp. nov., isolated from lichen in Thailand.</title>
        <authorList>
            <person name="Kanchanasin P."/>
            <person name="Saeng-In P."/>
            <person name="Phongsopitanun W."/>
            <person name="Yuki M."/>
            <person name="Kudo T."/>
            <person name="Ohkuma M."/>
            <person name="Tanasupawat S."/>
        </authorList>
    </citation>
    <scope>NUCLEOTIDE SEQUENCE [LARGE SCALE GENOMIC DNA]</scope>
    <source>
        <strain evidence="1 2">LCR2-06</strain>
    </source>
</reference>
<dbReference type="RefSeq" id="WP_208245088.1">
    <property type="nucleotide sequence ID" value="NZ_JAGEPF010000018.1"/>
</dbReference>
<proteinExistence type="predicted"/>
<name>A0ABS3RY31_9ACTN</name>
<organism evidence="1 2">
    <name type="scientific">Actinomadura violacea</name>
    <dbReference type="NCBI Taxonomy" id="2819934"/>
    <lineage>
        <taxon>Bacteria</taxon>
        <taxon>Bacillati</taxon>
        <taxon>Actinomycetota</taxon>
        <taxon>Actinomycetes</taxon>
        <taxon>Streptosporangiales</taxon>
        <taxon>Thermomonosporaceae</taxon>
        <taxon>Actinomadura</taxon>
    </lineage>
</organism>
<evidence type="ECO:0008006" key="3">
    <source>
        <dbReference type="Google" id="ProtNLM"/>
    </source>
</evidence>
<comment type="caution">
    <text evidence="1">The sequence shown here is derived from an EMBL/GenBank/DDBJ whole genome shotgun (WGS) entry which is preliminary data.</text>
</comment>
<evidence type="ECO:0000313" key="1">
    <source>
        <dbReference type="EMBL" id="MBO2461662.1"/>
    </source>
</evidence>